<organism evidence="1 2">
    <name type="scientific">Phellinidium pouzarii</name>
    <dbReference type="NCBI Taxonomy" id="167371"/>
    <lineage>
        <taxon>Eukaryota</taxon>
        <taxon>Fungi</taxon>
        <taxon>Dikarya</taxon>
        <taxon>Basidiomycota</taxon>
        <taxon>Agaricomycotina</taxon>
        <taxon>Agaricomycetes</taxon>
        <taxon>Hymenochaetales</taxon>
        <taxon>Hymenochaetaceae</taxon>
        <taxon>Phellinidium</taxon>
    </lineage>
</organism>
<keyword evidence="2" id="KW-1185">Reference proteome</keyword>
<evidence type="ECO:0000313" key="1">
    <source>
        <dbReference type="EMBL" id="THG98390.1"/>
    </source>
</evidence>
<evidence type="ECO:0000313" key="2">
    <source>
        <dbReference type="Proteomes" id="UP000308199"/>
    </source>
</evidence>
<protein>
    <submittedName>
        <fullName evidence="1">Uncharacterized protein</fullName>
    </submittedName>
</protein>
<dbReference type="EMBL" id="SGPK01000741">
    <property type="protein sequence ID" value="THG98390.1"/>
    <property type="molecule type" value="Genomic_DNA"/>
</dbReference>
<dbReference type="Proteomes" id="UP000308199">
    <property type="component" value="Unassembled WGS sequence"/>
</dbReference>
<accession>A0A4S4KKB4</accession>
<comment type="caution">
    <text evidence="1">The sequence shown here is derived from an EMBL/GenBank/DDBJ whole genome shotgun (WGS) entry which is preliminary data.</text>
</comment>
<name>A0A4S4KKB4_9AGAM</name>
<dbReference type="AlphaFoldDB" id="A0A4S4KKB4"/>
<proteinExistence type="predicted"/>
<sequence length="161" mass="18856">MDQDHLSKDWKFCHESECTPDVKPIISQMPRTVRAILFEPEEVDLQFTSVKYQPSTETDPFPRPDIRSYFKTPQRDTVLTNLKRLDGKCLGHLLHVFFGQLELNMPVNRAIENFTGKADLKPWYGSVIVLRFKDNCRDYEDVKNSDVKALLAYFLTFKRSH</sequence>
<reference evidence="1 2" key="1">
    <citation type="submission" date="2019-02" db="EMBL/GenBank/DDBJ databases">
        <title>Genome sequencing of the rare red list fungi Phellinidium pouzarii.</title>
        <authorList>
            <person name="Buettner E."/>
            <person name="Kellner H."/>
        </authorList>
    </citation>
    <scope>NUCLEOTIDE SEQUENCE [LARGE SCALE GENOMIC DNA]</scope>
    <source>
        <strain evidence="1 2">DSM 108285</strain>
    </source>
</reference>
<dbReference type="OrthoDB" id="437457at2759"/>
<gene>
    <name evidence="1" type="ORF">EW145_g7433</name>
</gene>